<dbReference type="SUPFAM" id="SSF52821">
    <property type="entry name" value="Rhodanese/Cell cycle control phosphatase"/>
    <property type="match status" value="1"/>
</dbReference>
<dbReference type="GeneTree" id="ENSGT00940000164932"/>
<keyword evidence="4" id="KW-1185">Reference proteome</keyword>
<evidence type="ECO:0000256" key="1">
    <source>
        <dbReference type="SAM" id="SignalP"/>
    </source>
</evidence>
<dbReference type="Ensembl" id="ENSLLTT00000001009.1">
    <property type="protein sequence ID" value="ENSLLTP00000000974.1"/>
    <property type="gene ID" value="ENSLLTG00000000767.1"/>
</dbReference>
<sequence length="171" mass="19027">MRGGAGVLGQFTFGLITQLAASRLSGCGETEVSQLTWSPGRASCIDPNRRRLPSRRFCPSGYTKNRKQIVCHFCTAEDHSVSYQQLKDLLESKTVRLIDVREKWEIAEHGKIPGSISIPCKLLLSISEQGKKQTKVQLIVYKGKTWNNLMCGTFGTWICAAGQLLPSRKVK</sequence>
<reference evidence="3" key="1">
    <citation type="submission" date="2025-08" db="UniProtKB">
        <authorList>
            <consortium name="Ensembl"/>
        </authorList>
    </citation>
    <scope>IDENTIFICATION</scope>
</reference>
<evidence type="ECO:0000313" key="3">
    <source>
        <dbReference type="Ensembl" id="ENSLLTP00000000974.1"/>
    </source>
</evidence>
<evidence type="ECO:0000259" key="2">
    <source>
        <dbReference type="PROSITE" id="PS50206"/>
    </source>
</evidence>
<feature type="domain" description="Rhodanese" evidence="2">
    <location>
        <begin position="91"/>
        <end position="141"/>
    </location>
</feature>
<dbReference type="Pfam" id="PF00581">
    <property type="entry name" value="Rhodanese"/>
    <property type="match status" value="1"/>
</dbReference>
<keyword evidence="1" id="KW-0732">Signal</keyword>
<dbReference type="InterPro" id="IPR001763">
    <property type="entry name" value="Rhodanese-like_dom"/>
</dbReference>
<feature type="chain" id="PRO_5034516100" description="Rhodanese domain-containing protein" evidence="1">
    <location>
        <begin position="23"/>
        <end position="171"/>
    </location>
</feature>
<dbReference type="PANTHER" id="PTHR44086:SF10">
    <property type="entry name" value="THIOSULFATE SULFURTRANSFERASE_RHODANESE-LIKE DOMAIN-CONTAINING PROTEIN 3"/>
    <property type="match status" value="1"/>
</dbReference>
<name>A0A8C5RDF1_LATLA</name>
<dbReference type="PANTHER" id="PTHR44086">
    <property type="entry name" value="THIOSULFATE SULFURTRANSFERASE RDL2, MITOCHONDRIAL-RELATED"/>
    <property type="match status" value="1"/>
</dbReference>
<proteinExistence type="predicted"/>
<organism evidence="3 4">
    <name type="scientific">Laticauda laticaudata</name>
    <name type="common">Blue-ringed sea krait</name>
    <name type="synonym">Blue-lipped sea krait</name>
    <dbReference type="NCBI Taxonomy" id="8630"/>
    <lineage>
        <taxon>Eukaryota</taxon>
        <taxon>Metazoa</taxon>
        <taxon>Chordata</taxon>
        <taxon>Craniata</taxon>
        <taxon>Vertebrata</taxon>
        <taxon>Euteleostomi</taxon>
        <taxon>Lepidosauria</taxon>
        <taxon>Squamata</taxon>
        <taxon>Bifurcata</taxon>
        <taxon>Unidentata</taxon>
        <taxon>Episquamata</taxon>
        <taxon>Toxicofera</taxon>
        <taxon>Serpentes</taxon>
        <taxon>Colubroidea</taxon>
        <taxon>Elapidae</taxon>
        <taxon>Laticaudinae</taxon>
        <taxon>Laticauda</taxon>
    </lineage>
</organism>
<evidence type="ECO:0000313" key="4">
    <source>
        <dbReference type="Proteomes" id="UP000694406"/>
    </source>
</evidence>
<dbReference type="InterPro" id="IPR036873">
    <property type="entry name" value="Rhodanese-like_dom_sf"/>
</dbReference>
<accession>A0A8C5RDF1</accession>
<reference evidence="3" key="2">
    <citation type="submission" date="2025-09" db="UniProtKB">
        <authorList>
            <consortium name="Ensembl"/>
        </authorList>
    </citation>
    <scope>IDENTIFICATION</scope>
</reference>
<dbReference type="Gene3D" id="3.40.250.10">
    <property type="entry name" value="Rhodanese-like domain"/>
    <property type="match status" value="1"/>
</dbReference>
<dbReference type="PROSITE" id="PS50206">
    <property type="entry name" value="RHODANESE_3"/>
    <property type="match status" value="1"/>
</dbReference>
<dbReference type="Proteomes" id="UP000694406">
    <property type="component" value="Unplaced"/>
</dbReference>
<protein>
    <recommendedName>
        <fullName evidence="2">Rhodanese domain-containing protein</fullName>
    </recommendedName>
</protein>
<feature type="signal peptide" evidence="1">
    <location>
        <begin position="1"/>
        <end position="22"/>
    </location>
</feature>
<dbReference type="AlphaFoldDB" id="A0A8C5RDF1"/>